<feature type="domain" description="N-acetyltransferase" evidence="1">
    <location>
        <begin position="1"/>
        <end position="138"/>
    </location>
</feature>
<sequence>MGQPVTLVDRVPTPAEHRRLAEAVGWSHAFDWATVAASLTGSRLGVVALVDDEVVGMGRVVGDGALYFYIQDVAVLPAHQGTGLGRAILRRLLDQIADSAPAPAFVGLFATTDGDALYRSEGFTTGDMQGMFRLVPRT</sequence>
<protein>
    <submittedName>
        <fullName evidence="2">GNAT family N-acetyltransferase</fullName>
    </submittedName>
</protein>
<evidence type="ECO:0000313" key="3">
    <source>
        <dbReference type="Proteomes" id="UP000565724"/>
    </source>
</evidence>
<keyword evidence="2" id="KW-0808">Transferase</keyword>
<dbReference type="PROSITE" id="PS51186">
    <property type="entry name" value="GNAT"/>
    <property type="match status" value="1"/>
</dbReference>
<dbReference type="CDD" id="cd04301">
    <property type="entry name" value="NAT_SF"/>
    <property type="match status" value="1"/>
</dbReference>
<comment type="caution">
    <text evidence="2">The sequence shown here is derived from an EMBL/GenBank/DDBJ whole genome shotgun (WGS) entry which is preliminary data.</text>
</comment>
<organism evidence="2 3">
    <name type="scientific">Cellulomonas humilata</name>
    <dbReference type="NCBI Taxonomy" id="144055"/>
    <lineage>
        <taxon>Bacteria</taxon>
        <taxon>Bacillati</taxon>
        <taxon>Actinomycetota</taxon>
        <taxon>Actinomycetes</taxon>
        <taxon>Micrococcales</taxon>
        <taxon>Cellulomonadaceae</taxon>
        <taxon>Cellulomonas</taxon>
    </lineage>
</organism>
<gene>
    <name evidence="2" type="ORF">HP550_19610</name>
</gene>
<dbReference type="AlphaFoldDB" id="A0A7Y6DZT0"/>
<dbReference type="Gene3D" id="3.40.630.30">
    <property type="match status" value="1"/>
</dbReference>
<reference evidence="2 3" key="1">
    <citation type="submission" date="2020-05" db="EMBL/GenBank/DDBJ databases">
        <title>Genome Sequencing of Type Strains.</title>
        <authorList>
            <person name="Lemaire J.F."/>
            <person name="Inderbitzin P."/>
            <person name="Gregorio O.A."/>
            <person name="Collins S.B."/>
            <person name="Wespe N."/>
            <person name="Knight-Connoni V."/>
        </authorList>
    </citation>
    <scope>NUCLEOTIDE SEQUENCE [LARGE SCALE GENOMIC DNA]</scope>
    <source>
        <strain evidence="2 3">ATCC 25174</strain>
    </source>
</reference>
<dbReference type="PANTHER" id="PTHR43233:SF1">
    <property type="entry name" value="FAMILY N-ACETYLTRANSFERASE, PUTATIVE (AFU_ORTHOLOGUE AFUA_6G03350)-RELATED"/>
    <property type="match status" value="1"/>
</dbReference>
<keyword evidence="3" id="KW-1185">Reference proteome</keyword>
<dbReference type="PANTHER" id="PTHR43233">
    <property type="entry name" value="FAMILY N-ACETYLTRANSFERASE, PUTATIVE (AFU_ORTHOLOGUE AFUA_6G03350)-RELATED"/>
    <property type="match status" value="1"/>
</dbReference>
<evidence type="ECO:0000313" key="2">
    <source>
        <dbReference type="EMBL" id="NUU19462.1"/>
    </source>
</evidence>
<dbReference type="SUPFAM" id="SSF55729">
    <property type="entry name" value="Acyl-CoA N-acyltransferases (Nat)"/>
    <property type="match status" value="1"/>
</dbReference>
<name>A0A7Y6DZT0_9CELL</name>
<accession>A0A7Y6DZT0</accession>
<dbReference type="EMBL" id="JABMCI010000070">
    <property type="protein sequence ID" value="NUU19462.1"/>
    <property type="molecule type" value="Genomic_DNA"/>
</dbReference>
<dbReference type="Proteomes" id="UP000565724">
    <property type="component" value="Unassembled WGS sequence"/>
</dbReference>
<dbReference type="InterPro" id="IPR000182">
    <property type="entry name" value="GNAT_dom"/>
</dbReference>
<dbReference type="RefSeq" id="WP_175349332.1">
    <property type="nucleotide sequence ID" value="NZ_JABMCI010000070.1"/>
</dbReference>
<proteinExistence type="predicted"/>
<dbReference type="Pfam" id="PF13508">
    <property type="entry name" value="Acetyltransf_7"/>
    <property type="match status" value="1"/>
</dbReference>
<dbReference type="InterPro" id="IPR053144">
    <property type="entry name" value="Acetyltransferase_Butenolide"/>
</dbReference>
<evidence type="ECO:0000259" key="1">
    <source>
        <dbReference type="PROSITE" id="PS51186"/>
    </source>
</evidence>
<dbReference type="InterPro" id="IPR016181">
    <property type="entry name" value="Acyl_CoA_acyltransferase"/>
</dbReference>
<dbReference type="GO" id="GO:0016747">
    <property type="term" value="F:acyltransferase activity, transferring groups other than amino-acyl groups"/>
    <property type="evidence" value="ECO:0007669"/>
    <property type="project" value="InterPro"/>
</dbReference>